<gene>
    <name evidence="5" type="ORF">TrVE_jg5246</name>
</gene>
<protein>
    <recommendedName>
        <fullName evidence="4">CRC domain-containing protein</fullName>
    </recommendedName>
</protein>
<dbReference type="AlphaFoldDB" id="A0A9W7B5W7"/>
<dbReference type="Proteomes" id="UP001165160">
    <property type="component" value="Unassembled WGS sequence"/>
</dbReference>
<reference evidence="6" key="1">
    <citation type="journal article" date="2023" name="Commun. Biol.">
        <title>Genome analysis of Parmales, the sister group of diatoms, reveals the evolutionary specialization of diatoms from phago-mixotrophs to photoautotrophs.</title>
        <authorList>
            <person name="Ban H."/>
            <person name="Sato S."/>
            <person name="Yoshikawa S."/>
            <person name="Yamada K."/>
            <person name="Nakamura Y."/>
            <person name="Ichinomiya M."/>
            <person name="Sato N."/>
            <person name="Blanc-Mathieu R."/>
            <person name="Endo H."/>
            <person name="Kuwata A."/>
            <person name="Ogata H."/>
        </authorList>
    </citation>
    <scope>NUCLEOTIDE SEQUENCE [LARGE SCALE GENOMIC DNA]</scope>
    <source>
        <strain evidence="6">NIES 3699</strain>
    </source>
</reference>
<dbReference type="Pfam" id="PF12937">
    <property type="entry name" value="F-box-like"/>
    <property type="match status" value="1"/>
</dbReference>
<evidence type="ECO:0000256" key="3">
    <source>
        <dbReference type="ARBA" id="ARBA00023242"/>
    </source>
</evidence>
<dbReference type="SUPFAM" id="SSF81383">
    <property type="entry name" value="F-box domain"/>
    <property type="match status" value="1"/>
</dbReference>
<proteinExistence type="inferred from homology"/>
<dbReference type="PANTHER" id="PTHR12446">
    <property type="entry name" value="TESMIN/TSO1-RELATED"/>
    <property type="match status" value="1"/>
</dbReference>
<comment type="subcellular location">
    <subcellularLocation>
        <location evidence="1">Nucleus</location>
    </subcellularLocation>
</comment>
<evidence type="ECO:0000313" key="6">
    <source>
        <dbReference type="Proteomes" id="UP001165160"/>
    </source>
</evidence>
<comment type="similarity">
    <text evidence="2">Belongs to the lin-54 family.</text>
</comment>
<evidence type="ECO:0000259" key="4">
    <source>
        <dbReference type="PROSITE" id="PS51634"/>
    </source>
</evidence>
<evidence type="ECO:0000256" key="1">
    <source>
        <dbReference type="ARBA" id="ARBA00004123"/>
    </source>
</evidence>
<dbReference type="Pfam" id="PF03638">
    <property type="entry name" value="TCR"/>
    <property type="match status" value="2"/>
</dbReference>
<dbReference type="PANTHER" id="PTHR12446:SF34">
    <property type="entry name" value="PROTEIN LIN-54 HOMOLOG"/>
    <property type="match status" value="1"/>
</dbReference>
<organism evidence="5 6">
    <name type="scientific">Triparma verrucosa</name>
    <dbReference type="NCBI Taxonomy" id="1606542"/>
    <lineage>
        <taxon>Eukaryota</taxon>
        <taxon>Sar</taxon>
        <taxon>Stramenopiles</taxon>
        <taxon>Ochrophyta</taxon>
        <taxon>Bolidophyceae</taxon>
        <taxon>Parmales</taxon>
        <taxon>Triparmaceae</taxon>
        <taxon>Triparma</taxon>
    </lineage>
</organism>
<dbReference type="PROSITE" id="PS51634">
    <property type="entry name" value="CRC"/>
    <property type="match status" value="1"/>
</dbReference>
<accession>A0A9W7B5W7</accession>
<evidence type="ECO:0000313" key="5">
    <source>
        <dbReference type="EMBL" id="GMH84719.1"/>
    </source>
</evidence>
<dbReference type="GO" id="GO:0005634">
    <property type="term" value="C:nucleus"/>
    <property type="evidence" value="ECO:0007669"/>
    <property type="project" value="UniProtKB-SubCell"/>
</dbReference>
<keyword evidence="3" id="KW-0539">Nucleus</keyword>
<dbReference type="InterPro" id="IPR033467">
    <property type="entry name" value="Tesmin/TSO1-like_CXC"/>
</dbReference>
<name>A0A9W7B5W7_9STRA</name>
<dbReference type="EMBL" id="BRXX01000041">
    <property type="protein sequence ID" value="GMH84719.1"/>
    <property type="molecule type" value="Genomic_DNA"/>
</dbReference>
<dbReference type="SMART" id="SM01114">
    <property type="entry name" value="CXC"/>
    <property type="match status" value="2"/>
</dbReference>
<sequence length="409" mass="45496">MPSTPLRKVLASQQQSGRKLFEKDLLDDIPFSPGGLYELGLDFTPVRHNNPSSSHLHPASHTGASPFTDFVNTSLTPLNTHPHALPPKSSNILMSPSSILRKPLISSPPLSRAGWVRVEIGGGPANNGFKEINKMTWRSPPTVQVMRNVKDVFKEKEQMIGEGMSGPPVLHKGTGMGRTNKKKIVCNCKKSKCLKLYCECFAALQECDGCNCNECRNVSEFREIRDEAIRATKSKNPNAFRQKINSGTNHSTGCRCKKSFCLKKYCECYEANVFCGDKCRCANCANYVGSTRLVERRRKIKDHKGADMAVKAAEEFEREIGGFEKQESPMGMEILKDLGGVLMSPRDFGKEIACEKTGQDEGHTFKKNLGGVKVELGIFKFLNNGDLFNAGLVSKKFKERAFDEELWSM</sequence>
<evidence type="ECO:0000256" key="2">
    <source>
        <dbReference type="ARBA" id="ARBA00007267"/>
    </source>
</evidence>
<dbReference type="InterPro" id="IPR001810">
    <property type="entry name" value="F-box_dom"/>
</dbReference>
<feature type="domain" description="CRC" evidence="4">
    <location>
        <begin position="182"/>
        <end position="289"/>
    </location>
</feature>
<comment type="caution">
    <text evidence="5">The sequence shown here is derived from an EMBL/GenBank/DDBJ whole genome shotgun (WGS) entry which is preliminary data.</text>
</comment>
<dbReference type="InterPro" id="IPR005172">
    <property type="entry name" value="CRC"/>
</dbReference>
<keyword evidence="6" id="KW-1185">Reference proteome</keyword>
<dbReference type="InterPro" id="IPR028307">
    <property type="entry name" value="Lin-54_fam"/>
</dbReference>
<dbReference type="GO" id="GO:0006355">
    <property type="term" value="P:regulation of DNA-templated transcription"/>
    <property type="evidence" value="ECO:0007669"/>
    <property type="project" value="TreeGrafter"/>
</dbReference>
<dbReference type="InterPro" id="IPR036047">
    <property type="entry name" value="F-box-like_dom_sf"/>
</dbReference>